<dbReference type="Proteomes" id="UP000436088">
    <property type="component" value="Unassembled WGS sequence"/>
</dbReference>
<protein>
    <submittedName>
        <fullName evidence="2">Receptor protein kinase</fullName>
    </submittedName>
</protein>
<keyword evidence="2" id="KW-0808">Transferase</keyword>
<evidence type="ECO:0000256" key="1">
    <source>
        <dbReference type="SAM" id="MobiDB-lite"/>
    </source>
</evidence>
<comment type="caution">
    <text evidence="2">The sequence shown here is derived from an EMBL/GenBank/DDBJ whole genome shotgun (WGS) entry which is preliminary data.</text>
</comment>
<accession>A0A6A2WS51</accession>
<feature type="compositionally biased region" description="Basic and acidic residues" evidence="1">
    <location>
        <begin position="55"/>
        <end position="68"/>
    </location>
</feature>
<sequence>MKEREMENFKKLFPGYNRVLGFQIEGGHGLQLQSSSSHDCSTISMSDPALSVSTDRSESSAKKNEHQIPLRDVNRQFKKVNHGSKSPAKVNENQIIDGVFNKHHKEVVKSDILSSVVHRSPRLKELAKPDLLSLVARQSPRLKVLYPNLHVFCYLGLYLAIVAKKKGMEIELSSLAWLGFFPDLANNLLVYLPDFHAWKFEVSHTVFQELWSWPLGKMFAP</sequence>
<evidence type="ECO:0000313" key="3">
    <source>
        <dbReference type="Proteomes" id="UP000436088"/>
    </source>
</evidence>
<keyword evidence="3" id="KW-1185">Reference proteome</keyword>
<gene>
    <name evidence="2" type="ORF">F3Y22_tig00112857pilonHSYRG00028</name>
</gene>
<organism evidence="2 3">
    <name type="scientific">Hibiscus syriacus</name>
    <name type="common">Rose of Sharon</name>
    <dbReference type="NCBI Taxonomy" id="106335"/>
    <lineage>
        <taxon>Eukaryota</taxon>
        <taxon>Viridiplantae</taxon>
        <taxon>Streptophyta</taxon>
        <taxon>Embryophyta</taxon>
        <taxon>Tracheophyta</taxon>
        <taxon>Spermatophyta</taxon>
        <taxon>Magnoliopsida</taxon>
        <taxon>eudicotyledons</taxon>
        <taxon>Gunneridae</taxon>
        <taxon>Pentapetalae</taxon>
        <taxon>rosids</taxon>
        <taxon>malvids</taxon>
        <taxon>Malvales</taxon>
        <taxon>Malvaceae</taxon>
        <taxon>Malvoideae</taxon>
        <taxon>Hibiscus</taxon>
    </lineage>
</organism>
<name>A0A6A2WS51_HIBSY</name>
<dbReference type="GO" id="GO:0016301">
    <property type="term" value="F:kinase activity"/>
    <property type="evidence" value="ECO:0007669"/>
    <property type="project" value="UniProtKB-KW"/>
</dbReference>
<proteinExistence type="predicted"/>
<dbReference type="EMBL" id="VEPZ02001661">
    <property type="protein sequence ID" value="KAE8663942.1"/>
    <property type="molecule type" value="Genomic_DNA"/>
</dbReference>
<dbReference type="AlphaFoldDB" id="A0A6A2WS51"/>
<keyword evidence="2" id="KW-0418">Kinase</keyword>
<reference evidence="2" key="1">
    <citation type="submission" date="2019-09" db="EMBL/GenBank/DDBJ databases">
        <title>Draft genome information of white flower Hibiscus syriacus.</title>
        <authorList>
            <person name="Kim Y.-M."/>
        </authorList>
    </citation>
    <scope>NUCLEOTIDE SEQUENCE [LARGE SCALE GENOMIC DNA]</scope>
    <source>
        <strain evidence="2">YM2019G1</strain>
    </source>
</reference>
<evidence type="ECO:0000313" key="2">
    <source>
        <dbReference type="EMBL" id="KAE8663942.1"/>
    </source>
</evidence>
<keyword evidence="2" id="KW-0675">Receptor</keyword>
<feature type="region of interest" description="Disordered" evidence="1">
    <location>
        <begin position="31"/>
        <end position="68"/>
    </location>
</feature>